<name>A0A7S4CHA6_9EUGL</name>
<gene>
    <name evidence="6" type="ORF">EGYM00163_LOCUS8135</name>
</gene>
<protein>
    <submittedName>
        <fullName evidence="6">Uncharacterized protein</fullName>
    </submittedName>
</protein>
<evidence type="ECO:0000256" key="3">
    <source>
        <dbReference type="ARBA" id="ARBA00022989"/>
    </source>
</evidence>
<sequence>MLHLTHLSRGSRGAWRLAPTSLRAPRPCAQHPLHTQCRPLLFKPTRPFDFRPTPPKCSGPPIWDTVKRELDNFVHDMNTLKMKVQNGSTDFNPVDVVIAANFGTFFLTTLVPPLKGLFLVHGFANPVAFVLSGFCCMDLTGLLVEAALLYFVTRPLAMGADLKTFMGLYVGATVMGSLLVAVGPGAYMGPLAGTAAVWTFFTVRNPSYPVGLPFLGVHEAKNVMAGLGAIYFMQLMFGAPHAAAFIGGAMWALVYNNLLRNGVIKF</sequence>
<dbReference type="InterPro" id="IPR035952">
    <property type="entry name" value="Rhomboid-like_sf"/>
</dbReference>
<organism evidence="6">
    <name type="scientific">Eutreptiella gymnastica</name>
    <dbReference type="NCBI Taxonomy" id="73025"/>
    <lineage>
        <taxon>Eukaryota</taxon>
        <taxon>Discoba</taxon>
        <taxon>Euglenozoa</taxon>
        <taxon>Euglenida</taxon>
        <taxon>Spirocuta</taxon>
        <taxon>Euglenophyceae</taxon>
        <taxon>Eutreptiales</taxon>
        <taxon>Eutreptiaceae</taxon>
        <taxon>Eutreptiella</taxon>
    </lineage>
</organism>
<proteinExistence type="predicted"/>
<accession>A0A7S4CHA6</accession>
<keyword evidence="3 5" id="KW-1133">Transmembrane helix</keyword>
<evidence type="ECO:0000313" key="6">
    <source>
        <dbReference type="EMBL" id="CAE0797015.1"/>
    </source>
</evidence>
<feature type="transmembrane region" description="Helical" evidence="5">
    <location>
        <begin position="164"/>
        <end position="187"/>
    </location>
</feature>
<dbReference type="GO" id="GO:0016020">
    <property type="term" value="C:membrane"/>
    <property type="evidence" value="ECO:0007669"/>
    <property type="project" value="UniProtKB-SubCell"/>
</dbReference>
<feature type="transmembrane region" description="Helical" evidence="5">
    <location>
        <begin position="231"/>
        <end position="255"/>
    </location>
</feature>
<keyword evidence="4 5" id="KW-0472">Membrane</keyword>
<keyword evidence="2 5" id="KW-0812">Transmembrane</keyword>
<dbReference type="SUPFAM" id="SSF144091">
    <property type="entry name" value="Rhomboid-like"/>
    <property type="match status" value="1"/>
</dbReference>
<dbReference type="AlphaFoldDB" id="A0A7S4CHA6"/>
<feature type="transmembrane region" description="Helical" evidence="5">
    <location>
        <begin position="91"/>
        <end position="111"/>
    </location>
</feature>
<evidence type="ECO:0000256" key="5">
    <source>
        <dbReference type="SAM" id="Phobius"/>
    </source>
</evidence>
<dbReference type="EMBL" id="HBJA01025080">
    <property type="protein sequence ID" value="CAE0797015.1"/>
    <property type="molecule type" value="Transcribed_RNA"/>
</dbReference>
<evidence type="ECO:0000256" key="1">
    <source>
        <dbReference type="ARBA" id="ARBA00004141"/>
    </source>
</evidence>
<evidence type="ECO:0000256" key="2">
    <source>
        <dbReference type="ARBA" id="ARBA00022692"/>
    </source>
</evidence>
<reference evidence="6" key="1">
    <citation type="submission" date="2021-01" db="EMBL/GenBank/DDBJ databases">
        <authorList>
            <person name="Corre E."/>
            <person name="Pelletier E."/>
            <person name="Niang G."/>
            <person name="Scheremetjew M."/>
            <person name="Finn R."/>
            <person name="Kale V."/>
            <person name="Holt S."/>
            <person name="Cochrane G."/>
            <person name="Meng A."/>
            <person name="Brown T."/>
            <person name="Cohen L."/>
        </authorList>
    </citation>
    <scope>NUCLEOTIDE SEQUENCE</scope>
    <source>
        <strain evidence="6">CCMP1594</strain>
    </source>
</reference>
<evidence type="ECO:0000256" key="4">
    <source>
        <dbReference type="ARBA" id="ARBA00023136"/>
    </source>
</evidence>
<comment type="subcellular location">
    <subcellularLocation>
        <location evidence="1">Membrane</location>
        <topology evidence="1">Multi-pass membrane protein</topology>
    </subcellularLocation>
</comment>
<feature type="transmembrane region" description="Helical" evidence="5">
    <location>
        <begin position="123"/>
        <end position="152"/>
    </location>
</feature>